<gene>
    <name evidence="1" type="ORF">L1987_79599</name>
</gene>
<organism evidence="1 2">
    <name type="scientific">Smallanthus sonchifolius</name>
    <dbReference type="NCBI Taxonomy" id="185202"/>
    <lineage>
        <taxon>Eukaryota</taxon>
        <taxon>Viridiplantae</taxon>
        <taxon>Streptophyta</taxon>
        <taxon>Embryophyta</taxon>
        <taxon>Tracheophyta</taxon>
        <taxon>Spermatophyta</taxon>
        <taxon>Magnoliopsida</taxon>
        <taxon>eudicotyledons</taxon>
        <taxon>Gunneridae</taxon>
        <taxon>Pentapetalae</taxon>
        <taxon>asterids</taxon>
        <taxon>campanulids</taxon>
        <taxon>Asterales</taxon>
        <taxon>Asteraceae</taxon>
        <taxon>Asteroideae</taxon>
        <taxon>Heliantheae alliance</taxon>
        <taxon>Millerieae</taxon>
        <taxon>Smallanthus</taxon>
    </lineage>
</organism>
<proteinExistence type="predicted"/>
<dbReference type="EMBL" id="CM042044">
    <property type="protein sequence ID" value="KAI3685930.1"/>
    <property type="molecule type" value="Genomic_DNA"/>
</dbReference>
<reference evidence="2" key="1">
    <citation type="journal article" date="2022" name="Mol. Ecol. Resour.">
        <title>The genomes of chicory, endive, great burdock and yacon provide insights into Asteraceae palaeo-polyploidization history and plant inulin production.</title>
        <authorList>
            <person name="Fan W."/>
            <person name="Wang S."/>
            <person name="Wang H."/>
            <person name="Wang A."/>
            <person name="Jiang F."/>
            <person name="Liu H."/>
            <person name="Zhao H."/>
            <person name="Xu D."/>
            <person name="Zhang Y."/>
        </authorList>
    </citation>
    <scope>NUCLEOTIDE SEQUENCE [LARGE SCALE GENOMIC DNA]</scope>
    <source>
        <strain evidence="2">cv. Yunnan</strain>
    </source>
</reference>
<sequence>MCIAFVVDRPGMNPNWFAVTWHSSQDLGVVKFIKEDDGKVLVKGRDIKLRWQNYFYTIFNSCRPSLAITKNPTTQSSQRNNCYCRNRSALKKMGRAKAVGPDNIPIEA</sequence>
<comment type="caution">
    <text evidence="1">The sequence shown here is derived from an EMBL/GenBank/DDBJ whole genome shotgun (WGS) entry which is preliminary data.</text>
</comment>
<protein>
    <submittedName>
        <fullName evidence="1">Uncharacterized protein</fullName>
    </submittedName>
</protein>
<dbReference type="Proteomes" id="UP001056120">
    <property type="component" value="Linkage Group LG27"/>
</dbReference>
<name>A0ACB8YPJ7_9ASTR</name>
<accession>A0ACB8YPJ7</accession>
<evidence type="ECO:0000313" key="1">
    <source>
        <dbReference type="EMBL" id="KAI3685930.1"/>
    </source>
</evidence>
<keyword evidence="2" id="KW-1185">Reference proteome</keyword>
<reference evidence="1 2" key="2">
    <citation type="journal article" date="2022" name="Mol. Ecol. Resour.">
        <title>The genomes of chicory, endive, great burdock and yacon provide insights into Asteraceae paleo-polyploidization history and plant inulin production.</title>
        <authorList>
            <person name="Fan W."/>
            <person name="Wang S."/>
            <person name="Wang H."/>
            <person name="Wang A."/>
            <person name="Jiang F."/>
            <person name="Liu H."/>
            <person name="Zhao H."/>
            <person name="Xu D."/>
            <person name="Zhang Y."/>
        </authorList>
    </citation>
    <scope>NUCLEOTIDE SEQUENCE [LARGE SCALE GENOMIC DNA]</scope>
    <source>
        <strain evidence="2">cv. Yunnan</strain>
        <tissue evidence="1">Leaves</tissue>
    </source>
</reference>
<evidence type="ECO:0000313" key="2">
    <source>
        <dbReference type="Proteomes" id="UP001056120"/>
    </source>
</evidence>